<comment type="caution">
    <text evidence="1">The sequence shown here is derived from an EMBL/GenBank/DDBJ whole genome shotgun (WGS) entry which is preliminary data.</text>
</comment>
<proteinExistence type="predicted"/>
<dbReference type="Proteomes" id="UP000475265">
    <property type="component" value="Unassembled WGS sequence"/>
</dbReference>
<organism evidence="1 2">
    <name type="scientific">Pseudomonas frederiksbergensis</name>
    <dbReference type="NCBI Taxonomy" id="104087"/>
    <lineage>
        <taxon>Bacteria</taxon>
        <taxon>Pseudomonadati</taxon>
        <taxon>Pseudomonadota</taxon>
        <taxon>Gammaproteobacteria</taxon>
        <taxon>Pseudomonadales</taxon>
        <taxon>Pseudomonadaceae</taxon>
        <taxon>Pseudomonas</taxon>
    </lineage>
</organism>
<evidence type="ECO:0000313" key="1">
    <source>
        <dbReference type="EMBL" id="KAF2390318.1"/>
    </source>
</evidence>
<accession>A0A6L5BPS0</accession>
<dbReference type="EMBL" id="JAAAXX010000002">
    <property type="protein sequence ID" value="KAF2390318.1"/>
    <property type="molecule type" value="Genomic_DNA"/>
</dbReference>
<evidence type="ECO:0000313" key="2">
    <source>
        <dbReference type="Proteomes" id="UP000475265"/>
    </source>
</evidence>
<sequence length="35" mass="3855">MLGVKPQAAPFDGVRSALKRCPEHQPLPRSGFCIF</sequence>
<name>A0A6L5BPS0_9PSED</name>
<gene>
    <name evidence="1" type="ORF">FX983_04779</name>
</gene>
<reference evidence="1 2" key="1">
    <citation type="submission" date="2019-12" db="EMBL/GenBank/DDBJ databases">
        <title>Endophytic bacteria associated with Panax ginseng seedlings.</title>
        <authorList>
            <person name="Park J.M."/>
            <person name="Shin R."/>
            <person name="Jo S.H."/>
        </authorList>
    </citation>
    <scope>NUCLEOTIDE SEQUENCE [LARGE SCALE GENOMIC DNA]</scope>
    <source>
        <strain evidence="1 2">PgKB32</strain>
    </source>
</reference>
<dbReference type="AlphaFoldDB" id="A0A6L5BPS0"/>
<protein>
    <submittedName>
        <fullName evidence="1">Uncharacterized protein</fullName>
    </submittedName>
</protein>